<dbReference type="InterPro" id="IPR038228">
    <property type="entry name" value="Syd_sf"/>
</dbReference>
<dbReference type="NCBIfam" id="NF003439">
    <property type="entry name" value="PRK04968.1"/>
    <property type="match status" value="1"/>
</dbReference>
<accession>A0ABY3MWR9</accession>
<proteinExistence type="inferred from homology"/>
<reference evidence="5 6" key="1">
    <citation type="submission" date="2019-08" db="EMBL/GenBank/DDBJ databases">
        <title>Microbe sample from Colwellia echini.</title>
        <authorList>
            <person name="Christiansen L."/>
            <person name="Pathiraja D."/>
            <person name="Schultz-Johansen M."/>
            <person name="Choi I.-G."/>
            <person name="Stougaard P."/>
        </authorList>
    </citation>
    <scope>NUCLEOTIDE SEQUENCE [LARGE SCALE GENOMIC DNA]</scope>
    <source>
        <strain evidence="5 6">A3</strain>
    </source>
</reference>
<organism evidence="5 6">
    <name type="scientific">Colwellia echini</name>
    <dbReference type="NCBI Taxonomy" id="1982103"/>
    <lineage>
        <taxon>Bacteria</taxon>
        <taxon>Pseudomonadati</taxon>
        <taxon>Pseudomonadota</taxon>
        <taxon>Gammaproteobacteria</taxon>
        <taxon>Alteromonadales</taxon>
        <taxon>Colwelliaceae</taxon>
        <taxon>Colwellia</taxon>
    </lineage>
</organism>
<evidence type="ECO:0000256" key="4">
    <source>
        <dbReference type="HAMAP-Rule" id="MF_01104"/>
    </source>
</evidence>
<name>A0ABY3MWR9_9GAMM</name>
<evidence type="ECO:0000313" key="6">
    <source>
        <dbReference type="Proteomes" id="UP000815846"/>
    </source>
</evidence>
<dbReference type="Proteomes" id="UP000815846">
    <property type="component" value="Unassembled WGS sequence"/>
</dbReference>
<evidence type="ECO:0000256" key="3">
    <source>
        <dbReference type="ARBA" id="ARBA00023136"/>
    </source>
</evidence>
<comment type="subcellular location">
    <subcellularLocation>
        <location evidence="4">Cell inner membrane</location>
        <topology evidence="4">Peripheral membrane protein</topology>
        <orientation evidence="4">Cytoplasmic side</orientation>
    </subcellularLocation>
    <text evidence="4">Loosely associated with the cytoplasmic side of the inner membrane, probably via SecY.</text>
</comment>
<dbReference type="EMBL" id="PJAI02000010">
    <property type="protein sequence ID" value="TYK65517.1"/>
    <property type="molecule type" value="Genomic_DNA"/>
</dbReference>
<evidence type="ECO:0000256" key="1">
    <source>
        <dbReference type="ARBA" id="ARBA00022475"/>
    </source>
</evidence>
<dbReference type="RefSeq" id="WP_101345037.1">
    <property type="nucleotide sequence ID" value="NZ_PJAI02000010.1"/>
</dbReference>
<sequence>MTSTNKTLTQALLNFSSAYVELYKTKLGHLPTVEHDEQWLSCCEQGPHDVSHHYWQPALMESSTEGDELTFSNVESALKLELHPDIKTYFTTIFSSDINAVCAEGELSLLFAWNSEDFARLQENIIGHILMKQRLKQAETVFFAVTDEEDMIISVNNSSGEVWVEQVGCKPHKKLSDSLTDFIEQLTPKLL</sequence>
<evidence type="ECO:0000313" key="5">
    <source>
        <dbReference type="EMBL" id="TYK65517.1"/>
    </source>
</evidence>
<keyword evidence="3 4" id="KW-0472">Membrane</keyword>
<keyword evidence="2 4" id="KW-0997">Cell inner membrane</keyword>
<gene>
    <name evidence="4" type="primary">syd</name>
    <name evidence="5" type="ORF">CWS31_010530</name>
</gene>
<comment type="function">
    <text evidence="4">Interacts with the SecY protein in vivo. May bind preferentially to an uncomplexed state of SecY, thus functioning either as a chelating agent for excess SecY in the cell or as a regulatory factor that negatively controls the translocase function.</text>
</comment>
<keyword evidence="6" id="KW-1185">Reference proteome</keyword>
<comment type="caution">
    <text evidence="5">The sequence shown here is derived from an EMBL/GenBank/DDBJ whole genome shotgun (WGS) entry which is preliminary data.</text>
</comment>
<dbReference type="Pfam" id="PF07348">
    <property type="entry name" value="Syd"/>
    <property type="match status" value="1"/>
</dbReference>
<dbReference type="HAMAP" id="MF_01104">
    <property type="entry name" value="Syd"/>
    <property type="match status" value="1"/>
</dbReference>
<dbReference type="InterPro" id="IPR009948">
    <property type="entry name" value="Syd"/>
</dbReference>
<evidence type="ECO:0000256" key="2">
    <source>
        <dbReference type="ARBA" id="ARBA00022519"/>
    </source>
</evidence>
<dbReference type="Gene3D" id="3.40.1580.20">
    <property type="entry name" value="Syd protein"/>
    <property type="match status" value="1"/>
</dbReference>
<dbReference type="CDD" id="cd16323">
    <property type="entry name" value="Syd"/>
    <property type="match status" value="1"/>
</dbReference>
<protein>
    <recommendedName>
        <fullName evidence="4">Protein Syd</fullName>
    </recommendedName>
</protein>
<comment type="similarity">
    <text evidence="4">Belongs to the Syd family.</text>
</comment>
<keyword evidence="1 4" id="KW-1003">Cell membrane</keyword>